<name>A0AA97PH63_PYRO3</name>
<evidence type="ECO:0000313" key="2">
    <source>
        <dbReference type="EMBL" id="ELQ34459.1"/>
    </source>
</evidence>
<dbReference type="Proteomes" id="UP000011086">
    <property type="component" value="Unassembled WGS sequence"/>
</dbReference>
<dbReference type="AlphaFoldDB" id="A0AA97PH63"/>
<reference evidence="2" key="1">
    <citation type="journal article" date="2012" name="PLoS Genet.">
        <title>Comparative analysis of the genomes of two field isolates of the rice blast fungus Magnaporthe oryzae.</title>
        <authorList>
            <person name="Xue M."/>
            <person name="Yang J."/>
            <person name="Li Z."/>
            <person name="Hu S."/>
            <person name="Yao N."/>
            <person name="Dean R.A."/>
            <person name="Zhao W."/>
            <person name="Shen M."/>
            <person name="Zhang H."/>
            <person name="Li C."/>
            <person name="Liu L."/>
            <person name="Cao L."/>
            <person name="Xu X."/>
            <person name="Xing Y."/>
            <person name="Hsiang T."/>
            <person name="Zhang Z."/>
            <person name="Xu J.R."/>
            <person name="Peng Y.L."/>
        </authorList>
    </citation>
    <scope>NUCLEOTIDE SEQUENCE</scope>
    <source>
        <strain evidence="2">Y34</strain>
    </source>
</reference>
<feature type="region of interest" description="Disordered" evidence="1">
    <location>
        <begin position="52"/>
        <end position="85"/>
    </location>
</feature>
<feature type="compositionally biased region" description="Basic and acidic residues" evidence="1">
    <location>
        <begin position="55"/>
        <end position="75"/>
    </location>
</feature>
<dbReference type="EMBL" id="JH793246">
    <property type="protein sequence ID" value="ELQ34459.1"/>
    <property type="molecule type" value="Genomic_DNA"/>
</dbReference>
<sequence length="149" mass="16958">MDAWGFILFLHSASRLFILFKKKNAAWVGARLASSLRLLNITYTKKRMQTGGQMRKGEYAHQGHRLLDPVSERGNRQKSGPYHSHGEMVARHTTTAASVSQQPPFASLRCIKGVHKLDKVRIEEFSYIIPGSTKRIKEQHMPCLDPRTD</sequence>
<accession>A0AA97PH63</accession>
<organism evidence="2">
    <name type="scientific">Pyricularia oryzae (strain Y34)</name>
    <name type="common">Rice blast fungus</name>
    <name type="synonym">Magnaporthe oryzae</name>
    <dbReference type="NCBI Taxonomy" id="1143189"/>
    <lineage>
        <taxon>Eukaryota</taxon>
        <taxon>Fungi</taxon>
        <taxon>Dikarya</taxon>
        <taxon>Ascomycota</taxon>
        <taxon>Pezizomycotina</taxon>
        <taxon>Sordariomycetes</taxon>
        <taxon>Sordariomycetidae</taxon>
        <taxon>Magnaporthales</taxon>
        <taxon>Pyriculariaceae</taxon>
        <taxon>Pyricularia</taxon>
    </lineage>
</organism>
<evidence type="ECO:0000256" key="1">
    <source>
        <dbReference type="SAM" id="MobiDB-lite"/>
    </source>
</evidence>
<protein>
    <submittedName>
        <fullName evidence="2">Uncharacterized protein</fullName>
    </submittedName>
</protein>
<gene>
    <name evidence="2" type="ORF">OOU_Y34scaffold00765g5</name>
</gene>
<proteinExistence type="predicted"/>